<dbReference type="InterPro" id="IPR039675">
    <property type="entry name" value="CILP1/CILP2"/>
</dbReference>
<keyword evidence="2" id="KW-0964">Secreted</keyword>
<keyword evidence="6" id="KW-0812">Transmembrane</keyword>
<feature type="region of interest" description="Disordered" evidence="5">
    <location>
        <begin position="1"/>
        <end position="21"/>
    </location>
</feature>
<protein>
    <recommendedName>
        <fullName evidence="7">WxxW domain-containing protein</fullName>
    </recommendedName>
</protein>
<evidence type="ECO:0000256" key="5">
    <source>
        <dbReference type="SAM" id="MobiDB-lite"/>
    </source>
</evidence>
<gene>
    <name evidence="8" type="primary">OLA.12224</name>
</gene>
<keyword evidence="3" id="KW-0732">Signal</keyword>
<reference evidence="8" key="2">
    <citation type="submission" date="2016-06" db="EMBL/GenBank/DDBJ databases">
        <title>The genome of a short-lived fish provides insights into sex chromosome evolution and the genetic control of aging.</title>
        <authorList>
            <person name="Reichwald K."/>
            <person name="Felder M."/>
            <person name="Petzold A."/>
            <person name="Koch P."/>
            <person name="Groth M."/>
            <person name="Platzer M."/>
        </authorList>
    </citation>
    <scope>NUCLEOTIDE SEQUENCE</scope>
    <source>
        <tissue evidence="8">Brain</tissue>
    </source>
</reference>
<evidence type="ECO:0000313" key="8">
    <source>
        <dbReference type="EMBL" id="SBS54146.1"/>
    </source>
</evidence>
<reference evidence="8" key="1">
    <citation type="submission" date="2016-05" db="EMBL/GenBank/DDBJ databases">
        <authorList>
            <person name="Lavstsen T."/>
            <person name="Jespersen J.S."/>
        </authorList>
    </citation>
    <scope>NUCLEOTIDE SEQUENCE</scope>
    <source>
        <tissue evidence="8">Brain</tissue>
    </source>
</reference>
<comment type="subcellular location">
    <subcellularLocation>
        <location evidence="1">Secreted</location>
    </subcellularLocation>
</comment>
<feature type="transmembrane region" description="Helical" evidence="6">
    <location>
        <begin position="25"/>
        <end position="46"/>
    </location>
</feature>
<dbReference type="PANTHER" id="PTHR15031">
    <property type="entry name" value="CARTILAGE INTERMEDIATE LAYER PROTEIN CLIP"/>
    <property type="match status" value="1"/>
</dbReference>
<dbReference type="AlphaFoldDB" id="A0A1A8V2T5"/>
<proteinExistence type="predicted"/>
<dbReference type="GO" id="GO:0005576">
    <property type="term" value="C:extracellular region"/>
    <property type="evidence" value="ECO:0007669"/>
    <property type="project" value="UniProtKB-SubCell"/>
</dbReference>
<evidence type="ECO:0000256" key="2">
    <source>
        <dbReference type="ARBA" id="ARBA00022525"/>
    </source>
</evidence>
<dbReference type="EMBL" id="HAEJ01013689">
    <property type="protein sequence ID" value="SBS54146.1"/>
    <property type="molecule type" value="Transcribed_RNA"/>
</dbReference>
<dbReference type="PANTHER" id="PTHR15031:SF4">
    <property type="entry name" value="CARTILAGE INTERMEDIATE LAYER PROTEIN 1"/>
    <property type="match status" value="1"/>
</dbReference>
<evidence type="ECO:0000256" key="3">
    <source>
        <dbReference type="ARBA" id="ARBA00022729"/>
    </source>
</evidence>
<dbReference type="Pfam" id="PF13330">
    <property type="entry name" value="Mucin2_WxxW"/>
    <property type="match status" value="1"/>
</dbReference>
<evidence type="ECO:0000259" key="7">
    <source>
        <dbReference type="Pfam" id="PF13330"/>
    </source>
</evidence>
<name>A0A1A8V2T5_NOTFU</name>
<accession>A0A1A8V2T5</accession>
<evidence type="ECO:0000256" key="6">
    <source>
        <dbReference type="SAM" id="Phobius"/>
    </source>
</evidence>
<organism evidence="8">
    <name type="scientific">Nothobranchius furzeri</name>
    <name type="common">Turquoise killifish</name>
    <dbReference type="NCBI Taxonomy" id="105023"/>
    <lineage>
        <taxon>Eukaryota</taxon>
        <taxon>Metazoa</taxon>
        <taxon>Chordata</taxon>
        <taxon>Craniata</taxon>
        <taxon>Vertebrata</taxon>
        <taxon>Euteleostomi</taxon>
        <taxon>Actinopterygii</taxon>
        <taxon>Neopterygii</taxon>
        <taxon>Teleostei</taxon>
        <taxon>Neoteleostei</taxon>
        <taxon>Acanthomorphata</taxon>
        <taxon>Ovalentaria</taxon>
        <taxon>Atherinomorphae</taxon>
        <taxon>Cyprinodontiformes</taxon>
        <taxon>Nothobranchiidae</taxon>
        <taxon>Nothobranchius</taxon>
    </lineage>
</organism>
<keyword evidence="6" id="KW-0472">Membrane</keyword>
<evidence type="ECO:0000256" key="1">
    <source>
        <dbReference type="ARBA" id="ARBA00004613"/>
    </source>
</evidence>
<dbReference type="InterPro" id="IPR025155">
    <property type="entry name" value="WxxW_domain"/>
</dbReference>
<feature type="compositionally biased region" description="Polar residues" evidence="5">
    <location>
        <begin position="1"/>
        <end position="12"/>
    </location>
</feature>
<keyword evidence="4" id="KW-0325">Glycoprotein</keyword>
<sequence>MTVGSFLTQDTQNHTRRRSRENGHLTSAIMIKLMSLIVVAFLLLAVKPIPVQPLFCWTSWYDRSDPTGMGDWEDLPDLRRENPGEICPRPYAIQAVTVDGNIPATSTGQQFYAYNTKMGFICRNEDQNTGPCLDYKVRFRCPCFSPPECNPECP</sequence>
<feature type="domain" description="WxxW" evidence="7">
    <location>
        <begin position="57"/>
        <end position="141"/>
    </location>
</feature>
<evidence type="ECO:0000256" key="4">
    <source>
        <dbReference type="ARBA" id="ARBA00023180"/>
    </source>
</evidence>
<keyword evidence="6" id="KW-1133">Transmembrane helix</keyword>